<keyword evidence="3" id="KW-1185">Reference proteome</keyword>
<organism evidence="2 3">
    <name type="scientific">Halomonas alimentaria</name>
    <dbReference type="NCBI Taxonomy" id="147248"/>
    <lineage>
        <taxon>Bacteria</taxon>
        <taxon>Pseudomonadati</taxon>
        <taxon>Pseudomonadota</taxon>
        <taxon>Gammaproteobacteria</taxon>
        <taxon>Oceanospirillales</taxon>
        <taxon>Halomonadaceae</taxon>
        <taxon>Halomonas</taxon>
    </lineage>
</organism>
<dbReference type="Proteomes" id="UP000487929">
    <property type="component" value="Unassembled WGS sequence"/>
</dbReference>
<dbReference type="RefSeq" id="WP_161432967.1">
    <property type="nucleotide sequence ID" value="NZ_WUTT01000001.1"/>
</dbReference>
<keyword evidence="1" id="KW-1133">Transmembrane helix</keyword>
<evidence type="ECO:0000313" key="2">
    <source>
        <dbReference type="EMBL" id="NAW33272.1"/>
    </source>
</evidence>
<gene>
    <name evidence="2" type="ORF">GRB96_02390</name>
</gene>
<dbReference type="OrthoDB" id="5296662at2"/>
<comment type="caution">
    <text evidence="2">The sequence shown here is derived from an EMBL/GenBank/DDBJ whole genome shotgun (WGS) entry which is preliminary data.</text>
</comment>
<dbReference type="GO" id="GO:0043683">
    <property type="term" value="P:type IV pilus assembly"/>
    <property type="evidence" value="ECO:0007669"/>
    <property type="project" value="InterPro"/>
</dbReference>
<dbReference type="AlphaFoldDB" id="A0A7X5APD2"/>
<feature type="transmembrane region" description="Helical" evidence="1">
    <location>
        <begin position="21"/>
        <end position="42"/>
    </location>
</feature>
<accession>A0A7X5APD2</accession>
<keyword evidence="1" id="KW-0812">Transmembrane</keyword>
<dbReference type="SUPFAM" id="SSF54523">
    <property type="entry name" value="Pili subunits"/>
    <property type="match status" value="1"/>
</dbReference>
<dbReference type="InterPro" id="IPR032092">
    <property type="entry name" value="PilW"/>
</dbReference>
<dbReference type="PROSITE" id="PS00409">
    <property type="entry name" value="PROKAR_NTER_METHYL"/>
    <property type="match status" value="1"/>
</dbReference>
<evidence type="ECO:0000256" key="1">
    <source>
        <dbReference type="SAM" id="Phobius"/>
    </source>
</evidence>
<keyword evidence="1" id="KW-0472">Membrane</keyword>
<dbReference type="Pfam" id="PF07963">
    <property type="entry name" value="N_methyl"/>
    <property type="match status" value="1"/>
</dbReference>
<evidence type="ECO:0000313" key="3">
    <source>
        <dbReference type="Proteomes" id="UP000487929"/>
    </source>
</evidence>
<dbReference type="EMBL" id="WUTT01000001">
    <property type="protein sequence ID" value="NAW33272.1"/>
    <property type="molecule type" value="Genomic_DNA"/>
</dbReference>
<dbReference type="InterPro" id="IPR012902">
    <property type="entry name" value="N_methyl_site"/>
</dbReference>
<dbReference type="InterPro" id="IPR045584">
    <property type="entry name" value="Pilin-like"/>
</dbReference>
<name>A0A7X5APD2_9GAMM</name>
<sequence>MRHSLRTAGPRQQRGVSLIELMIAMIIGLVVTGALLAMFGGMQRNYRLAEASSTLQEDARYAAEVFSSSLRAAGYTGCGGGEDGEIFRDDDDDNIQSLATRLVNGEVIQQTDDDSFSLLSPSSASYRVTGVNSDSLTMELGNDDPQLNWRNGNVVLVNDCNNMALVEIGEDFTLSASASGSVDVNAEGLDSLEVATNSPAIAVRVEEREFRLDGDGVLRFNGSPTFSGIESIQLLYGISDDAQSVDRFVRHGSLGNEEILAVRFELLLRSENDVLASPGEQAYFFDGAMRQANDRRLRYAIGGTVWLRNH</sequence>
<protein>
    <submittedName>
        <fullName evidence="2">Prepilin-type N-terminal cleavage/methylation domain-containing protein</fullName>
    </submittedName>
</protein>
<dbReference type="Pfam" id="PF16074">
    <property type="entry name" value="PilW"/>
    <property type="match status" value="1"/>
</dbReference>
<dbReference type="NCBIfam" id="TIGR02532">
    <property type="entry name" value="IV_pilin_GFxxxE"/>
    <property type="match status" value="1"/>
</dbReference>
<reference evidence="2 3" key="1">
    <citation type="submission" date="2019-12" db="EMBL/GenBank/DDBJ databases">
        <title>Draft genome sequencing of Halomonas alimentaria DSM 15356.</title>
        <authorList>
            <person name="Pandiyan K."/>
            <person name="Kushwaha P."/>
            <person name="Gowdham M."/>
            <person name="Chakdar H."/>
            <person name="Singh A."/>
            <person name="Kumar M."/>
            <person name="Saxena A.K."/>
        </authorList>
    </citation>
    <scope>NUCLEOTIDE SEQUENCE [LARGE SCALE GENOMIC DNA]</scope>
    <source>
        <strain evidence="2 3">DSM 15356</strain>
    </source>
</reference>
<proteinExistence type="predicted"/>